<dbReference type="GeneID" id="36385259"/>
<name>A0A090KYY0_STRRB</name>
<reference evidence="4" key="3">
    <citation type="submission" date="2020-12" db="UniProtKB">
        <authorList>
            <consortium name="WormBaseParasite"/>
        </authorList>
    </citation>
    <scope>IDENTIFICATION</scope>
</reference>
<dbReference type="WBParaSite" id="SRAE_X000218700.1">
    <property type="protein sequence ID" value="SRAE_X000218700.1"/>
    <property type="gene ID" value="WBGene00267765"/>
</dbReference>
<protein>
    <submittedName>
        <fullName evidence="2 4">Uncharacterized protein</fullName>
    </submittedName>
</protein>
<proteinExistence type="predicted"/>
<keyword evidence="1" id="KW-0472">Membrane</keyword>
<dbReference type="WormBase" id="SRAE_X000218700">
    <property type="protein sequence ID" value="SRP11612"/>
    <property type="gene ID" value="WBGene00267765"/>
</dbReference>
<keyword evidence="1" id="KW-0812">Transmembrane</keyword>
<evidence type="ECO:0000313" key="4">
    <source>
        <dbReference type="WBParaSite" id="SRAE_X000218700.1"/>
    </source>
</evidence>
<dbReference type="AlphaFoldDB" id="A0A090KYY0"/>
<sequence>MWNTNWHLVSRYQAPLQNSNFIHFLLIVGTYFCGFLQERAGNEPQYNCELQQLPRRGMSLYGKQGSESHWKEEENCGSGRNIFGQAEEQLWPHASATVVLWRHLPRNEALLRRGRFR</sequence>
<evidence type="ECO:0000313" key="2">
    <source>
        <dbReference type="EMBL" id="CEF60449.1"/>
    </source>
</evidence>
<organism evidence="2">
    <name type="scientific">Strongyloides ratti</name>
    <name type="common">Parasitic roundworm</name>
    <dbReference type="NCBI Taxonomy" id="34506"/>
    <lineage>
        <taxon>Eukaryota</taxon>
        <taxon>Metazoa</taxon>
        <taxon>Ecdysozoa</taxon>
        <taxon>Nematoda</taxon>
        <taxon>Chromadorea</taxon>
        <taxon>Rhabditida</taxon>
        <taxon>Tylenchina</taxon>
        <taxon>Panagrolaimomorpha</taxon>
        <taxon>Strongyloidoidea</taxon>
        <taxon>Strongyloididae</taxon>
        <taxon>Strongyloides</taxon>
    </lineage>
</organism>
<reference evidence="2" key="2">
    <citation type="submission" date="2014-09" db="EMBL/GenBank/DDBJ databases">
        <authorList>
            <person name="Aslett A.Martin."/>
        </authorList>
    </citation>
    <scope>NUCLEOTIDE SEQUENCE</scope>
    <source>
        <strain evidence="2">ED321 Heterogonic</strain>
    </source>
</reference>
<evidence type="ECO:0000313" key="5">
    <source>
        <dbReference type="WormBase" id="SRAE_X000218700"/>
    </source>
</evidence>
<keyword evidence="3" id="KW-1185">Reference proteome</keyword>
<evidence type="ECO:0000313" key="3">
    <source>
        <dbReference type="Proteomes" id="UP000035682"/>
    </source>
</evidence>
<feature type="transmembrane region" description="Helical" evidence="1">
    <location>
        <begin position="20"/>
        <end position="36"/>
    </location>
</feature>
<dbReference type="Proteomes" id="UP000035682">
    <property type="component" value="Unplaced"/>
</dbReference>
<dbReference type="RefSeq" id="XP_024499658.1">
    <property type="nucleotide sequence ID" value="XM_024644930.1"/>
</dbReference>
<dbReference type="CTD" id="36385259"/>
<accession>A0A090KYY0</accession>
<reference evidence="3" key="1">
    <citation type="submission" date="2014-09" db="EMBL/GenBank/DDBJ databases">
        <authorList>
            <person name="Martin A.A."/>
        </authorList>
    </citation>
    <scope>NUCLEOTIDE SEQUENCE</scope>
    <source>
        <strain evidence="3">ED321</strain>
    </source>
</reference>
<keyword evidence="1" id="KW-1133">Transmembrane helix</keyword>
<dbReference type="EMBL" id="LN609399">
    <property type="protein sequence ID" value="CEF60449.1"/>
    <property type="molecule type" value="Genomic_DNA"/>
</dbReference>
<evidence type="ECO:0000256" key="1">
    <source>
        <dbReference type="SAM" id="Phobius"/>
    </source>
</evidence>
<gene>
    <name evidence="2 4 5" type="ORF">SRAE_X000218700</name>
</gene>